<dbReference type="CDD" id="cd00268">
    <property type="entry name" value="DEADc"/>
    <property type="match status" value="1"/>
</dbReference>
<dbReference type="InterPro" id="IPR001650">
    <property type="entry name" value="Helicase_C-like"/>
</dbReference>
<evidence type="ECO:0000256" key="2">
    <source>
        <dbReference type="ARBA" id="ARBA00022801"/>
    </source>
</evidence>
<dbReference type="InterPro" id="IPR044742">
    <property type="entry name" value="DEAD/DEAH_RhlB"/>
</dbReference>
<evidence type="ECO:0000313" key="10">
    <source>
        <dbReference type="EMBL" id="SIN66877.1"/>
    </source>
</evidence>
<sequence>MKDMTFTELGLNKQLISAIEKANYQKPYPIQAEAIPAFLKRQDILGIAPTGSGKTASYILPILQILQNKKEHRSRNIPVLVLVPTRELASQVAQVADNFSRFLERRVKTVSVFGGVSINPQMMKMNGTDILVATPGRLLDLISQNALSLSEVEILVLDEMDKVLNMGFREEVNQILSEIPKKRQNILFSATMDETLEEMISSLLKDPKRITIKPEVLDVDLINQYAYRVSAEKKGPLLRYLIKNGNWTQILVFTSSIRTANNVVQKLVKNGIDAIAFHGDKSQGARIEALARFKSGKTRVLVATDLAGRGIDIQYLPLVINFELPRSPKDYVHRIGRTGRAGATGEAISLITEEDLHHFKIIQKKMKKHVQLRSTDDLDL</sequence>
<evidence type="ECO:0000256" key="1">
    <source>
        <dbReference type="ARBA" id="ARBA00022741"/>
    </source>
</evidence>
<dbReference type="InterPro" id="IPR011545">
    <property type="entry name" value="DEAD/DEAH_box_helicase_dom"/>
</dbReference>
<evidence type="ECO:0000259" key="7">
    <source>
        <dbReference type="PROSITE" id="PS51192"/>
    </source>
</evidence>
<dbReference type="Pfam" id="PF00271">
    <property type="entry name" value="Helicase_C"/>
    <property type="match status" value="1"/>
</dbReference>
<accession>A0A1N6D839</accession>
<feature type="domain" description="Helicase ATP-binding" evidence="7">
    <location>
        <begin position="35"/>
        <end position="210"/>
    </location>
</feature>
<dbReference type="GO" id="GO:0016787">
    <property type="term" value="F:hydrolase activity"/>
    <property type="evidence" value="ECO:0007669"/>
    <property type="project" value="UniProtKB-KW"/>
</dbReference>
<evidence type="ECO:0000256" key="5">
    <source>
        <dbReference type="ARBA" id="ARBA00038437"/>
    </source>
</evidence>
<keyword evidence="3 10" id="KW-0347">Helicase</keyword>
<keyword evidence="11" id="KW-1185">Reference proteome</keyword>
<gene>
    <name evidence="10" type="ORF">SAMN05444394_0435</name>
</gene>
<dbReference type="CDD" id="cd18787">
    <property type="entry name" value="SF2_C_DEAD"/>
    <property type="match status" value="1"/>
</dbReference>
<reference evidence="11" key="1">
    <citation type="submission" date="2016-11" db="EMBL/GenBank/DDBJ databases">
        <authorList>
            <person name="Varghese N."/>
            <person name="Submissions S."/>
        </authorList>
    </citation>
    <scope>NUCLEOTIDE SEQUENCE [LARGE SCALE GENOMIC DNA]</scope>
    <source>
        <strain evidence="11">DSM 15292</strain>
    </source>
</reference>
<evidence type="ECO:0000256" key="4">
    <source>
        <dbReference type="ARBA" id="ARBA00022840"/>
    </source>
</evidence>
<dbReference type="InterPro" id="IPR027417">
    <property type="entry name" value="P-loop_NTPase"/>
</dbReference>
<feature type="domain" description="DEAD-box RNA helicase Q" evidence="9">
    <location>
        <begin position="4"/>
        <end position="32"/>
    </location>
</feature>
<dbReference type="AlphaFoldDB" id="A0A1N6D839"/>
<evidence type="ECO:0000256" key="6">
    <source>
        <dbReference type="PROSITE-ProRule" id="PRU00552"/>
    </source>
</evidence>
<keyword evidence="4" id="KW-0067">ATP-binding</keyword>
<dbReference type="PANTHER" id="PTHR47959:SF13">
    <property type="entry name" value="ATP-DEPENDENT RNA HELICASE RHLE"/>
    <property type="match status" value="1"/>
</dbReference>
<evidence type="ECO:0000256" key="3">
    <source>
        <dbReference type="ARBA" id="ARBA00022806"/>
    </source>
</evidence>
<dbReference type="STRING" id="226505.SAMN05444394_0435"/>
<dbReference type="GO" id="GO:0005829">
    <property type="term" value="C:cytosol"/>
    <property type="evidence" value="ECO:0007669"/>
    <property type="project" value="TreeGrafter"/>
</dbReference>
<dbReference type="EMBL" id="FSRC01000001">
    <property type="protein sequence ID" value="SIN66877.1"/>
    <property type="molecule type" value="Genomic_DNA"/>
</dbReference>
<dbReference type="PROSITE" id="PS51195">
    <property type="entry name" value="Q_MOTIF"/>
    <property type="match status" value="1"/>
</dbReference>
<evidence type="ECO:0000313" key="11">
    <source>
        <dbReference type="Proteomes" id="UP000185221"/>
    </source>
</evidence>
<dbReference type="Pfam" id="PF00270">
    <property type="entry name" value="DEAD"/>
    <property type="match status" value="1"/>
</dbReference>
<organism evidence="10 11">
    <name type="scientific">Algoriphagus halophilus</name>
    <dbReference type="NCBI Taxonomy" id="226505"/>
    <lineage>
        <taxon>Bacteria</taxon>
        <taxon>Pseudomonadati</taxon>
        <taxon>Bacteroidota</taxon>
        <taxon>Cytophagia</taxon>
        <taxon>Cytophagales</taxon>
        <taxon>Cyclobacteriaceae</taxon>
        <taxon>Algoriphagus</taxon>
    </lineage>
</organism>
<dbReference type="InterPro" id="IPR014001">
    <property type="entry name" value="Helicase_ATP-bd"/>
</dbReference>
<dbReference type="GO" id="GO:0005524">
    <property type="term" value="F:ATP binding"/>
    <property type="evidence" value="ECO:0007669"/>
    <property type="project" value="UniProtKB-KW"/>
</dbReference>
<feature type="domain" description="Helicase C-terminal" evidence="8">
    <location>
        <begin position="236"/>
        <end position="380"/>
    </location>
</feature>
<dbReference type="Proteomes" id="UP000185221">
    <property type="component" value="Unassembled WGS sequence"/>
</dbReference>
<dbReference type="InterPro" id="IPR050079">
    <property type="entry name" value="DEAD_box_RNA_helicase"/>
</dbReference>
<dbReference type="SMART" id="SM00490">
    <property type="entry name" value="HELICc"/>
    <property type="match status" value="1"/>
</dbReference>
<dbReference type="InterPro" id="IPR014014">
    <property type="entry name" value="RNA_helicase_DEAD_Q_motif"/>
</dbReference>
<proteinExistence type="inferred from homology"/>
<keyword evidence="2" id="KW-0378">Hydrolase</keyword>
<dbReference type="Gene3D" id="3.40.50.300">
    <property type="entry name" value="P-loop containing nucleotide triphosphate hydrolases"/>
    <property type="match status" value="2"/>
</dbReference>
<protein>
    <submittedName>
        <fullName evidence="10">ATP-dependent RNA helicase RhlE</fullName>
    </submittedName>
</protein>
<dbReference type="SUPFAM" id="SSF52540">
    <property type="entry name" value="P-loop containing nucleoside triphosphate hydrolases"/>
    <property type="match status" value="2"/>
</dbReference>
<dbReference type="PROSITE" id="PS51194">
    <property type="entry name" value="HELICASE_CTER"/>
    <property type="match status" value="1"/>
</dbReference>
<dbReference type="SMART" id="SM00487">
    <property type="entry name" value="DEXDc"/>
    <property type="match status" value="1"/>
</dbReference>
<comment type="similarity">
    <text evidence="5">Belongs to the DEAD box helicase family.</text>
</comment>
<feature type="short sequence motif" description="Q motif" evidence="6">
    <location>
        <begin position="4"/>
        <end position="32"/>
    </location>
</feature>
<evidence type="ECO:0000259" key="8">
    <source>
        <dbReference type="PROSITE" id="PS51194"/>
    </source>
</evidence>
<dbReference type="GO" id="GO:0003724">
    <property type="term" value="F:RNA helicase activity"/>
    <property type="evidence" value="ECO:0007669"/>
    <property type="project" value="InterPro"/>
</dbReference>
<evidence type="ECO:0000259" key="9">
    <source>
        <dbReference type="PROSITE" id="PS51195"/>
    </source>
</evidence>
<keyword evidence="1" id="KW-0547">Nucleotide-binding</keyword>
<dbReference type="GO" id="GO:0003676">
    <property type="term" value="F:nucleic acid binding"/>
    <property type="evidence" value="ECO:0007669"/>
    <property type="project" value="InterPro"/>
</dbReference>
<dbReference type="PANTHER" id="PTHR47959">
    <property type="entry name" value="ATP-DEPENDENT RNA HELICASE RHLE-RELATED"/>
    <property type="match status" value="1"/>
</dbReference>
<dbReference type="PROSITE" id="PS51192">
    <property type="entry name" value="HELICASE_ATP_BIND_1"/>
    <property type="match status" value="1"/>
</dbReference>
<name>A0A1N6D839_9BACT</name>